<dbReference type="InterPro" id="IPR001347">
    <property type="entry name" value="SIS_dom"/>
</dbReference>
<dbReference type="FunFam" id="3.10.580.10:FF:000007">
    <property type="entry name" value="Arabinose 5-phosphate isomerase"/>
    <property type="match status" value="1"/>
</dbReference>
<keyword evidence="6 8" id="KW-0413">Isomerase</keyword>
<dbReference type="Pfam" id="PF00571">
    <property type="entry name" value="CBS"/>
    <property type="match status" value="2"/>
</dbReference>
<dbReference type="OrthoDB" id="9762536at2"/>
<dbReference type="InterPro" id="IPR000644">
    <property type="entry name" value="CBS_dom"/>
</dbReference>
<comment type="pathway">
    <text evidence="7">Carbohydrate biosynthesis; 3-deoxy-D-manno-octulosonate biosynthesis; 3-deoxy-D-manno-octulosonate from D-ribulose 5-phosphate: step 1/3.</text>
</comment>
<dbReference type="GO" id="GO:0097367">
    <property type="term" value="F:carbohydrate derivative binding"/>
    <property type="evidence" value="ECO:0007669"/>
    <property type="project" value="InterPro"/>
</dbReference>
<dbReference type="GO" id="GO:0005975">
    <property type="term" value="P:carbohydrate metabolic process"/>
    <property type="evidence" value="ECO:0007669"/>
    <property type="project" value="InterPro"/>
</dbReference>
<dbReference type="PANTHER" id="PTHR42745">
    <property type="match status" value="1"/>
</dbReference>
<dbReference type="GO" id="GO:0019146">
    <property type="term" value="F:arabinose-5-phosphate isomerase activity"/>
    <property type="evidence" value="ECO:0007669"/>
    <property type="project" value="UniProtKB-EC"/>
</dbReference>
<dbReference type="Proteomes" id="UP000053718">
    <property type="component" value="Unassembled WGS sequence"/>
</dbReference>
<dbReference type="CDD" id="cd05014">
    <property type="entry name" value="SIS_Kpsf"/>
    <property type="match status" value="1"/>
</dbReference>
<dbReference type="SUPFAM" id="SSF53697">
    <property type="entry name" value="SIS domain"/>
    <property type="match status" value="1"/>
</dbReference>
<evidence type="ECO:0000256" key="2">
    <source>
        <dbReference type="ARBA" id="ARBA00008165"/>
    </source>
</evidence>
<dbReference type="RefSeq" id="WP_034731276.1">
    <property type="nucleotide sequence ID" value="NZ_JPIN01000005.1"/>
</dbReference>
<dbReference type="InterPro" id="IPR046348">
    <property type="entry name" value="SIS_dom_sf"/>
</dbReference>
<comment type="catalytic activity">
    <reaction evidence="8">
        <text>D-arabinose 5-phosphate = D-ribulose 5-phosphate</text>
        <dbReference type="Rhea" id="RHEA:23104"/>
        <dbReference type="ChEBI" id="CHEBI:57693"/>
        <dbReference type="ChEBI" id="CHEBI:58121"/>
        <dbReference type="EC" id="5.3.1.13"/>
    </reaction>
</comment>
<comment type="similarity">
    <text evidence="2 8">Belongs to the SIS family. GutQ/KpsF subfamily.</text>
</comment>
<dbReference type="InterPro" id="IPR004800">
    <property type="entry name" value="KdsD/KpsF-type"/>
</dbReference>
<evidence type="ECO:0000256" key="7">
    <source>
        <dbReference type="ARBA" id="ARBA00060658"/>
    </source>
</evidence>
<evidence type="ECO:0000256" key="5">
    <source>
        <dbReference type="ARBA" id="ARBA00023122"/>
    </source>
</evidence>
<dbReference type="PANTHER" id="PTHR42745:SF1">
    <property type="entry name" value="ARABINOSE 5-PHOSPHATE ISOMERASE KDSD"/>
    <property type="match status" value="1"/>
</dbReference>
<dbReference type="EMBL" id="JPIN01000005">
    <property type="protein sequence ID" value="KFZ29015.1"/>
    <property type="molecule type" value="Genomic_DNA"/>
</dbReference>
<feature type="site" description="Catalytically relevant" evidence="10">
    <location>
        <position position="190"/>
    </location>
</feature>
<evidence type="ECO:0000256" key="9">
    <source>
        <dbReference type="PIRSR" id="PIRSR004692-2"/>
    </source>
</evidence>
<dbReference type="CDD" id="cd04604">
    <property type="entry name" value="CBS_pair_SIS_assoc"/>
    <property type="match status" value="1"/>
</dbReference>
<dbReference type="EC" id="5.3.1.13" evidence="8"/>
<dbReference type="GO" id="GO:1901135">
    <property type="term" value="P:carbohydrate derivative metabolic process"/>
    <property type="evidence" value="ECO:0007669"/>
    <property type="project" value="InterPro"/>
</dbReference>
<evidence type="ECO:0000256" key="1">
    <source>
        <dbReference type="ARBA" id="ARBA00004756"/>
    </source>
</evidence>
<keyword evidence="5 11" id="KW-0129">CBS domain</keyword>
<reference evidence="14 15" key="1">
    <citation type="submission" date="2014-06" db="EMBL/GenBank/DDBJ databases">
        <title>Draft genome sequence of Idiomarina sp. MCCC 1A10513.</title>
        <authorList>
            <person name="Du J."/>
            <person name="Lai Q."/>
            <person name="Shao Z."/>
        </authorList>
    </citation>
    <scope>NUCLEOTIDE SEQUENCE [LARGE SCALE GENOMIC DNA]</scope>
    <source>
        <strain evidence="14 15">MCCC 1A10513</strain>
    </source>
</reference>
<dbReference type="NCBIfam" id="TIGR00393">
    <property type="entry name" value="kpsF"/>
    <property type="match status" value="1"/>
</dbReference>
<proteinExistence type="inferred from homology"/>
<feature type="domain" description="CBS" evidence="12">
    <location>
        <begin position="207"/>
        <end position="265"/>
    </location>
</feature>
<evidence type="ECO:0000256" key="8">
    <source>
        <dbReference type="PIRNR" id="PIRNR004692"/>
    </source>
</evidence>
<feature type="binding site" evidence="9">
    <location>
        <position position="79"/>
    </location>
    <ligand>
        <name>Zn(2+)</name>
        <dbReference type="ChEBI" id="CHEBI:29105"/>
    </ligand>
</feature>
<comment type="caution">
    <text evidence="14">The sequence shown here is derived from an EMBL/GenBank/DDBJ whole genome shotgun (WGS) entry which is preliminary data.</text>
</comment>
<accession>A0A094IMU1</accession>
<keyword evidence="9" id="KW-0479">Metal-binding</keyword>
<sequence length="326" mass="33838">MTTGTTDSFSSLAARVLDIEARAVSDLKRFLDASFDQACEYLLACKGRVIVIGMGKSGHIGGKIAATLASTGTPAFFVHPGEASHGDLGMITADDVVLAISNSGETGEVLSIAPLIKRRGAHLISMTGNPDSTLAKLADVHVCIAVQEEACPLGLAPTSSTTATLAMGDALAVALLHARGFTADDFAMSHPGGSLGRRLLLHIHDVMHAGERMPLVAASATLSEALLEMSKKGLGMTGVSASDGQLIGVFTDGDLRRVLDQRLDVHQALITDVMTKNPITIGPDVLAAEGLKLMEDRKINGLFVVDGAGQPVGALNMHDLLKAGVM</sequence>
<dbReference type="FunFam" id="3.40.50.10490:FF:000011">
    <property type="entry name" value="Arabinose 5-phosphate isomerase"/>
    <property type="match status" value="1"/>
</dbReference>
<dbReference type="GO" id="GO:0046872">
    <property type="term" value="F:metal ion binding"/>
    <property type="evidence" value="ECO:0007669"/>
    <property type="project" value="UniProtKB-KW"/>
</dbReference>
<dbReference type="PROSITE" id="PS51371">
    <property type="entry name" value="CBS"/>
    <property type="match status" value="2"/>
</dbReference>
<evidence type="ECO:0000259" key="13">
    <source>
        <dbReference type="PROSITE" id="PS51464"/>
    </source>
</evidence>
<feature type="domain" description="SIS" evidence="13">
    <location>
        <begin position="38"/>
        <end position="181"/>
    </location>
</feature>
<feature type="site" description="Catalytically relevant" evidence="10">
    <location>
        <position position="149"/>
    </location>
</feature>
<comment type="pathway">
    <text evidence="1">Bacterial outer membrane biogenesis; lipopolysaccharide biosynthesis.</text>
</comment>
<evidence type="ECO:0000313" key="15">
    <source>
        <dbReference type="Proteomes" id="UP000053718"/>
    </source>
</evidence>
<dbReference type="PIRSF" id="PIRSF004692">
    <property type="entry name" value="KdsD_KpsF"/>
    <property type="match status" value="1"/>
</dbReference>
<dbReference type="InterPro" id="IPR046342">
    <property type="entry name" value="CBS_dom_sf"/>
</dbReference>
<evidence type="ECO:0000256" key="6">
    <source>
        <dbReference type="ARBA" id="ARBA00023235"/>
    </source>
</evidence>
<comment type="subunit">
    <text evidence="3">Homotetramer.</text>
</comment>
<evidence type="ECO:0000256" key="11">
    <source>
        <dbReference type="PROSITE-ProRule" id="PRU00703"/>
    </source>
</evidence>
<dbReference type="eggNOG" id="COG0794">
    <property type="taxonomic scope" value="Bacteria"/>
</dbReference>
<evidence type="ECO:0000256" key="4">
    <source>
        <dbReference type="ARBA" id="ARBA00022737"/>
    </source>
</evidence>
<gene>
    <name evidence="14" type="ORF">IDAT_04880</name>
</gene>
<evidence type="ECO:0000259" key="12">
    <source>
        <dbReference type="PROSITE" id="PS51371"/>
    </source>
</evidence>
<keyword evidence="4" id="KW-0677">Repeat</keyword>
<feature type="domain" description="CBS" evidence="12">
    <location>
        <begin position="274"/>
        <end position="326"/>
    </location>
</feature>
<organism evidence="14 15">
    <name type="scientific">Pseudidiomarina atlantica</name>
    <dbReference type="NCBI Taxonomy" id="1517416"/>
    <lineage>
        <taxon>Bacteria</taxon>
        <taxon>Pseudomonadati</taxon>
        <taxon>Pseudomonadota</taxon>
        <taxon>Gammaproteobacteria</taxon>
        <taxon>Alteromonadales</taxon>
        <taxon>Idiomarinaceae</taxon>
        <taxon>Pseudidiomarina</taxon>
    </lineage>
</organism>
<dbReference type="STRING" id="1517416.IDAT_04880"/>
<dbReference type="InterPro" id="IPR035474">
    <property type="entry name" value="SIS_Kpsf"/>
</dbReference>
<dbReference type="InterPro" id="IPR050986">
    <property type="entry name" value="GutQ/KpsF_isomerases"/>
</dbReference>
<evidence type="ECO:0000313" key="14">
    <source>
        <dbReference type="EMBL" id="KFZ29015.1"/>
    </source>
</evidence>
<evidence type="ECO:0000256" key="3">
    <source>
        <dbReference type="ARBA" id="ARBA00011881"/>
    </source>
</evidence>
<dbReference type="AlphaFoldDB" id="A0A094IMU1"/>
<evidence type="ECO:0000256" key="10">
    <source>
        <dbReference type="PIRSR" id="PIRSR004692-3"/>
    </source>
</evidence>
<dbReference type="Gene3D" id="3.40.50.10490">
    <property type="entry name" value="Glucose-6-phosphate isomerase like protein, domain 1"/>
    <property type="match status" value="1"/>
</dbReference>
<protein>
    <recommendedName>
        <fullName evidence="8">Arabinose 5-phosphate isomerase</fullName>
        <shortName evidence="8">API</shortName>
        <ecNumber evidence="8">5.3.1.13</ecNumber>
    </recommendedName>
</protein>
<keyword evidence="9" id="KW-0862">Zinc</keyword>
<feature type="site" description="Catalytically relevant" evidence="10">
    <location>
        <position position="108"/>
    </location>
</feature>
<keyword evidence="15" id="KW-1185">Reference proteome</keyword>
<name>A0A094IMU1_9GAMM</name>
<feature type="site" description="Catalytically relevant" evidence="10">
    <location>
        <position position="56"/>
    </location>
</feature>
<dbReference type="SMART" id="SM00116">
    <property type="entry name" value="CBS"/>
    <property type="match status" value="2"/>
</dbReference>
<dbReference type="Gene3D" id="3.10.580.10">
    <property type="entry name" value="CBS-domain"/>
    <property type="match status" value="1"/>
</dbReference>
<dbReference type="PROSITE" id="PS51464">
    <property type="entry name" value="SIS"/>
    <property type="match status" value="1"/>
</dbReference>
<dbReference type="Pfam" id="PF01380">
    <property type="entry name" value="SIS"/>
    <property type="match status" value="1"/>
</dbReference>
<dbReference type="eggNOG" id="COG0517">
    <property type="taxonomic scope" value="Bacteria"/>
</dbReference>